<evidence type="ECO:0000256" key="2">
    <source>
        <dbReference type="ARBA" id="ARBA00022741"/>
    </source>
</evidence>
<dbReference type="SMART" id="SM00382">
    <property type="entry name" value="AAA"/>
    <property type="match status" value="2"/>
</dbReference>
<feature type="region of interest" description="Disordered" evidence="4">
    <location>
        <begin position="241"/>
        <end position="268"/>
    </location>
</feature>
<feature type="domain" description="ABC transporter" evidence="5">
    <location>
        <begin position="6"/>
        <end position="237"/>
    </location>
</feature>
<dbReference type="InterPro" id="IPR003439">
    <property type="entry name" value="ABC_transporter-like_ATP-bd"/>
</dbReference>
<keyword evidence="7" id="KW-1185">Reference proteome</keyword>
<accession>A0ABS2JNN3</accession>
<name>A0ABS2JNN3_9GAMM</name>
<proteinExistence type="predicted"/>
<organism evidence="6 7">
    <name type="scientific">Dyella kyungheensis</name>
    <dbReference type="NCBI Taxonomy" id="1242174"/>
    <lineage>
        <taxon>Bacteria</taxon>
        <taxon>Pseudomonadati</taxon>
        <taxon>Pseudomonadota</taxon>
        <taxon>Gammaproteobacteria</taxon>
        <taxon>Lysobacterales</taxon>
        <taxon>Rhodanobacteraceae</taxon>
        <taxon>Dyella</taxon>
    </lineage>
</organism>
<protein>
    <submittedName>
        <fullName evidence="6">ABC-F family ATP-binding cassette domain-containing protein</fullName>
    </submittedName>
</protein>
<dbReference type="InterPro" id="IPR003593">
    <property type="entry name" value="AAA+_ATPase"/>
</dbReference>
<comment type="caution">
    <text evidence="6">The sequence shown here is derived from an EMBL/GenBank/DDBJ whole genome shotgun (WGS) entry which is preliminary data.</text>
</comment>
<dbReference type="SUPFAM" id="SSF52540">
    <property type="entry name" value="P-loop containing nucleoside triphosphate hydrolases"/>
    <property type="match status" value="2"/>
</dbReference>
<dbReference type="InterPro" id="IPR050611">
    <property type="entry name" value="ABCF"/>
</dbReference>
<evidence type="ECO:0000259" key="5">
    <source>
        <dbReference type="PROSITE" id="PS50893"/>
    </source>
</evidence>
<dbReference type="PANTHER" id="PTHR19211:SF6">
    <property type="entry name" value="BLL7188 PROTEIN"/>
    <property type="match status" value="1"/>
</dbReference>
<evidence type="ECO:0000256" key="3">
    <source>
        <dbReference type="ARBA" id="ARBA00022840"/>
    </source>
</evidence>
<sequence length="532" mass="59688">MTALSLLIHQLGFAPPGRDPVFENLETSFSTGRHALVGRNGSGKSLLGRVLAGLIEPTHGQVVRHVELAHLPQRWPAFGGTIAAALGVDRKLDALQRIEAGSADPADFHTLADDWNVHERASQWLEQAGLPHDLSRPWESLSGGERVRLRLNHLFELERHFLILDEPGNHLDRRGRQWLRERLITHAGGYLLISHDRALLAEVESVDELSPRGLRRYGGNVAAYSMLRDTERQAAERQWNQARREQKALERQHHDEQQRLVHRQQKANRERANANLPTILLDRRKQRSEDTGARLHTSQQLQQARQREQLAQARSRIDVHRAQRFDLGALAATHAPLQLEGVIPPHGHDQPIDLYLAPGERLYLHGDNGSGKSSLLAAIMGRLAPRDGRIRGGERVLLLDQHYGLLRDEQSALENLRALSPGHSPTRYREYLAGIGLRGERAELAAGLLSGGERVKLALLVLDSAREPYDLLLLDEPDSHLDLDSRQLLEQALAAYRGSLILVSHDVELVAQAAMDRELRLDKPLALIARRE</sequence>
<keyword evidence="2" id="KW-0547">Nucleotide-binding</keyword>
<dbReference type="RefSeq" id="WP_204635103.1">
    <property type="nucleotide sequence ID" value="NZ_JADIKC010000003.1"/>
</dbReference>
<dbReference type="PROSITE" id="PS50893">
    <property type="entry name" value="ABC_TRANSPORTER_2"/>
    <property type="match status" value="1"/>
</dbReference>
<evidence type="ECO:0000313" key="7">
    <source>
        <dbReference type="Proteomes" id="UP001430065"/>
    </source>
</evidence>
<evidence type="ECO:0000313" key="6">
    <source>
        <dbReference type="EMBL" id="MBM7120641.1"/>
    </source>
</evidence>
<dbReference type="InterPro" id="IPR027417">
    <property type="entry name" value="P-loop_NTPase"/>
</dbReference>
<dbReference type="Proteomes" id="UP001430065">
    <property type="component" value="Unassembled WGS sequence"/>
</dbReference>
<evidence type="ECO:0000256" key="1">
    <source>
        <dbReference type="ARBA" id="ARBA00022737"/>
    </source>
</evidence>
<reference evidence="6 7" key="1">
    <citation type="submission" date="2020-10" db="EMBL/GenBank/DDBJ databases">
        <title>Phylogeny of dyella-like bacteria.</title>
        <authorList>
            <person name="Fu J."/>
        </authorList>
    </citation>
    <scope>NUCLEOTIDE SEQUENCE [LARGE SCALE GENOMIC DNA]</scope>
    <source>
        <strain evidence="6 7">THG-B117</strain>
    </source>
</reference>
<evidence type="ECO:0000256" key="4">
    <source>
        <dbReference type="SAM" id="MobiDB-lite"/>
    </source>
</evidence>
<keyword evidence="3 6" id="KW-0067">ATP-binding</keyword>
<feature type="compositionally biased region" description="Basic and acidic residues" evidence="4">
    <location>
        <begin position="242"/>
        <end position="259"/>
    </location>
</feature>
<dbReference type="Gene3D" id="3.40.50.300">
    <property type="entry name" value="P-loop containing nucleotide triphosphate hydrolases"/>
    <property type="match status" value="2"/>
</dbReference>
<keyword evidence="1" id="KW-0677">Repeat</keyword>
<dbReference type="GO" id="GO:0005524">
    <property type="term" value="F:ATP binding"/>
    <property type="evidence" value="ECO:0007669"/>
    <property type="project" value="UniProtKB-KW"/>
</dbReference>
<dbReference type="PANTHER" id="PTHR19211">
    <property type="entry name" value="ATP-BINDING TRANSPORT PROTEIN-RELATED"/>
    <property type="match status" value="1"/>
</dbReference>
<dbReference type="EMBL" id="JADIKC010000003">
    <property type="protein sequence ID" value="MBM7120641.1"/>
    <property type="molecule type" value="Genomic_DNA"/>
</dbReference>
<gene>
    <name evidence="6" type="ORF">ISP20_05645</name>
</gene>
<dbReference type="Pfam" id="PF00005">
    <property type="entry name" value="ABC_tran"/>
    <property type="match status" value="2"/>
</dbReference>